<evidence type="ECO:0008006" key="4">
    <source>
        <dbReference type="Google" id="ProtNLM"/>
    </source>
</evidence>
<evidence type="ECO:0000313" key="2">
    <source>
        <dbReference type="EMBL" id="BBB33466.1"/>
    </source>
</evidence>
<feature type="chain" id="PRO_5032664564" description="3-keto-disaccharide hydrolase domain-containing protein" evidence="1">
    <location>
        <begin position="21"/>
        <end position="244"/>
    </location>
</feature>
<evidence type="ECO:0000313" key="3">
    <source>
        <dbReference type="Proteomes" id="UP000595564"/>
    </source>
</evidence>
<keyword evidence="1" id="KW-0732">Signal</keyword>
<accession>A0A7R6SZB2</accession>
<gene>
    <name evidence="2" type="ORF">TTHT_2025</name>
</gene>
<dbReference type="EMBL" id="AP017470">
    <property type="protein sequence ID" value="BBB33466.1"/>
    <property type="molecule type" value="Genomic_DNA"/>
</dbReference>
<organism evidence="2 3">
    <name type="scientific">Thermotomaculum hydrothermale</name>
    <dbReference type="NCBI Taxonomy" id="981385"/>
    <lineage>
        <taxon>Bacteria</taxon>
        <taxon>Pseudomonadati</taxon>
        <taxon>Acidobacteriota</taxon>
        <taxon>Holophagae</taxon>
        <taxon>Thermotomaculales</taxon>
        <taxon>Thermotomaculaceae</taxon>
        <taxon>Thermotomaculum</taxon>
    </lineage>
</organism>
<dbReference type="Gene3D" id="2.60.120.560">
    <property type="entry name" value="Exo-inulinase, domain 1"/>
    <property type="match status" value="1"/>
</dbReference>
<keyword evidence="3" id="KW-1185">Reference proteome</keyword>
<dbReference type="Proteomes" id="UP000595564">
    <property type="component" value="Chromosome"/>
</dbReference>
<dbReference type="KEGG" id="thyd:TTHT_2025"/>
<dbReference type="SUPFAM" id="SSF49899">
    <property type="entry name" value="Concanavalin A-like lectins/glucanases"/>
    <property type="match status" value="1"/>
</dbReference>
<proteinExistence type="predicted"/>
<evidence type="ECO:0000256" key="1">
    <source>
        <dbReference type="SAM" id="SignalP"/>
    </source>
</evidence>
<feature type="signal peptide" evidence="1">
    <location>
        <begin position="1"/>
        <end position="20"/>
    </location>
</feature>
<sequence length="244" mass="27546">MRKVLSVFLIGVLFSLSVLAVSSVIKVDFDSEKGNKTSSYFASIVGLWHLDRDGDNIVYAVDGRKWARGTMSSGVAEKAKLLYGERYAEFLDNVQAYKYFPLTVFKGIENFTGGEISVRFKGISGRIDQGAGIAFDIKKNGDYLVIRANPLENNLVLFRLKNGRRSVVKWIRNVKTPSKVWHTLKVVIDGRKVYGYLNGKLYLTYTNKTPISGRIGLWSKADSYVFFDDFTVKPLKKVKTESKK</sequence>
<reference evidence="2 3" key="1">
    <citation type="journal article" date="2012" name="Extremophiles">
        <title>Thermotomaculum hydrothermale gen. nov., sp. nov., a novel heterotrophic thermophile within the phylum Acidobacteria from a deep-sea hydrothermal vent chimney in the Southern Okinawa Trough.</title>
        <authorList>
            <person name="Izumi H."/>
            <person name="Nunoura T."/>
            <person name="Miyazaki M."/>
            <person name="Mino S."/>
            <person name="Toki T."/>
            <person name="Takai K."/>
            <person name="Sako Y."/>
            <person name="Sawabe T."/>
            <person name="Nakagawa S."/>
        </authorList>
    </citation>
    <scope>NUCLEOTIDE SEQUENCE [LARGE SCALE GENOMIC DNA]</scope>
    <source>
        <strain evidence="2 3">AC55</strain>
    </source>
</reference>
<dbReference type="RefSeq" id="WP_201327776.1">
    <property type="nucleotide sequence ID" value="NZ_AP017470.1"/>
</dbReference>
<name>A0A7R6SZB2_9BACT</name>
<protein>
    <recommendedName>
        <fullName evidence="4">3-keto-disaccharide hydrolase domain-containing protein</fullName>
    </recommendedName>
</protein>
<dbReference type="AlphaFoldDB" id="A0A7R6SZB2"/>
<dbReference type="InterPro" id="IPR013320">
    <property type="entry name" value="ConA-like_dom_sf"/>
</dbReference>